<gene>
    <name evidence="1" type="ORF">Eldridge_0175</name>
</gene>
<organism evidence="1 2">
    <name type="scientific">Bacillus phage Eldridge</name>
    <dbReference type="NCBI Taxonomy" id="1776293"/>
    <lineage>
        <taxon>Viruses</taxon>
        <taxon>Duplodnaviria</taxon>
        <taxon>Heunggongvirae</taxon>
        <taxon>Uroviricota</taxon>
        <taxon>Caudoviricetes</taxon>
        <taxon>Herelleviridae</taxon>
        <taxon>Bastillevirinae</taxon>
        <taxon>Eldridgevirus</taxon>
        <taxon>Eldridgevirus eldridge</taxon>
    </lineage>
</organism>
<proteinExistence type="predicted"/>
<dbReference type="Proteomes" id="UP000204502">
    <property type="component" value="Segment"/>
</dbReference>
<dbReference type="EMBL" id="KU253712">
    <property type="protein sequence ID" value="AMB18755.1"/>
    <property type="molecule type" value="Genomic_DNA"/>
</dbReference>
<reference evidence="1 2" key="1">
    <citation type="journal article" date="2016" name="Genome Announc.">
        <title>Complete Genome Sequence of Bacillus megaterium Bacteriophage Eldridge.</title>
        <authorList>
            <person name="Reveille A.M."/>
            <person name="Eldridge K.A."/>
            <person name="Temple L.M."/>
        </authorList>
    </citation>
    <scope>NUCLEOTIDE SEQUENCE [LARGE SCALE GENOMIC DNA]</scope>
</reference>
<dbReference type="GeneID" id="28801834"/>
<dbReference type="RefSeq" id="YP_009274879.1">
    <property type="nucleotide sequence ID" value="NC_030920.1"/>
</dbReference>
<protein>
    <submittedName>
        <fullName evidence="1">Uncharacterized protein</fullName>
    </submittedName>
</protein>
<keyword evidence="2" id="KW-1185">Reference proteome</keyword>
<dbReference type="KEGG" id="vg:28801834"/>
<evidence type="ECO:0000313" key="1">
    <source>
        <dbReference type="EMBL" id="AMB18755.1"/>
    </source>
</evidence>
<accession>A0A0Y0AG02</accession>
<name>A0A0Y0AG02_9CAUD</name>
<sequence length="39" mass="4556">MEKCTECNTWLTSCPCCSESFCPNCFTTESEMEDYEEED</sequence>
<evidence type="ECO:0000313" key="2">
    <source>
        <dbReference type="Proteomes" id="UP000204502"/>
    </source>
</evidence>